<feature type="compositionally biased region" description="Polar residues" evidence="1">
    <location>
        <begin position="427"/>
        <end position="446"/>
    </location>
</feature>
<protein>
    <recommendedName>
        <fullName evidence="5">Vacuolar membrane protein</fullName>
    </recommendedName>
</protein>
<dbReference type="Pfam" id="PF12400">
    <property type="entry name" value="STIMATE"/>
    <property type="match status" value="1"/>
</dbReference>
<dbReference type="PANTHER" id="PTHR31735:SF1">
    <property type="entry name" value="VACUOLAR MEMBRANE PROTEIN YPL162C"/>
    <property type="match status" value="1"/>
</dbReference>
<reference evidence="3 4" key="1">
    <citation type="submission" date="2019-05" db="EMBL/GenBank/DDBJ databases">
        <title>Emergence of the Ug99 lineage of the wheat stem rust pathogen through somatic hybridization.</title>
        <authorList>
            <person name="Li F."/>
            <person name="Upadhyaya N.M."/>
            <person name="Sperschneider J."/>
            <person name="Matny O."/>
            <person name="Nguyen-Phuc H."/>
            <person name="Mago R."/>
            <person name="Raley C."/>
            <person name="Miller M.E."/>
            <person name="Silverstein K.A.T."/>
            <person name="Henningsen E."/>
            <person name="Hirsch C.D."/>
            <person name="Visser B."/>
            <person name="Pretorius Z.A."/>
            <person name="Steffenson B.J."/>
            <person name="Schwessinger B."/>
            <person name="Dodds P.N."/>
            <person name="Figueroa M."/>
        </authorList>
    </citation>
    <scope>NUCLEOTIDE SEQUENCE [LARGE SCALE GENOMIC DNA]</scope>
    <source>
        <strain evidence="3 4">Ug99</strain>
    </source>
</reference>
<feature type="compositionally biased region" description="Polar residues" evidence="1">
    <location>
        <begin position="386"/>
        <end position="397"/>
    </location>
</feature>
<keyword evidence="2" id="KW-0472">Membrane</keyword>
<feature type="compositionally biased region" description="Acidic residues" evidence="1">
    <location>
        <begin position="265"/>
        <end position="283"/>
    </location>
</feature>
<dbReference type="EMBL" id="VDEP01000237">
    <property type="protein sequence ID" value="KAA1121894.1"/>
    <property type="molecule type" value="Genomic_DNA"/>
</dbReference>
<proteinExistence type="predicted"/>
<dbReference type="AlphaFoldDB" id="A0A5B0RAP0"/>
<evidence type="ECO:0008006" key="5">
    <source>
        <dbReference type="Google" id="ProtNLM"/>
    </source>
</evidence>
<feature type="compositionally biased region" description="Polar residues" evidence="1">
    <location>
        <begin position="10"/>
        <end position="22"/>
    </location>
</feature>
<evidence type="ECO:0000313" key="3">
    <source>
        <dbReference type="EMBL" id="KAA1121894.1"/>
    </source>
</evidence>
<feature type="transmembrane region" description="Helical" evidence="2">
    <location>
        <begin position="176"/>
        <end position="196"/>
    </location>
</feature>
<evidence type="ECO:0000256" key="1">
    <source>
        <dbReference type="SAM" id="MobiDB-lite"/>
    </source>
</evidence>
<feature type="transmembrane region" description="Helical" evidence="2">
    <location>
        <begin position="216"/>
        <end position="237"/>
    </location>
</feature>
<feature type="region of interest" description="Disordered" evidence="1">
    <location>
        <begin position="1"/>
        <end position="22"/>
    </location>
</feature>
<comment type="caution">
    <text evidence="3">The sequence shown here is derived from an EMBL/GenBank/DDBJ whole genome shotgun (WGS) entry which is preliminary data.</text>
</comment>
<name>A0A5B0RAP0_PUCGR</name>
<feature type="transmembrane region" description="Helical" evidence="2">
    <location>
        <begin position="87"/>
        <end position="106"/>
    </location>
</feature>
<feature type="transmembrane region" description="Helical" evidence="2">
    <location>
        <begin position="118"/>
        <end position="140"/>
    </location>
</feature>
<gene>
    <name evidence="3" type="ORF">PGTUg99_035002</name>
</gene>
<evidence type="ECO:0000313" key="4">
    <source>
        <dbReference type="Proteomes" id="UP000325313"/>
    </source>
</evidence>
<dbReference type="Proteomes" id="UP000325313">
    <property type="component" value="Unassembled WGS sequence"/>
</dbReference>
<feature type="region of interest" description="Disordered" evidence="1">
    <location>
        <begin position="380"/>
        <end position="477"/>
    </location>
</feature>
<feature type="compositionally biased region" description="Basic and acidic residues" evidence="1">
    <location>
        <begin position="349"/>
        <end position="365"/>
    </location>
</feature>
<dbReference type="GO" id="GO:0016020">
    <property type="term" value="C:membrane"/>
    <property type="evidence" value="ECO:0007669"/>
    <property type="project" value="TreeGrafter"/>
</dbReference>
<evidence type="ECO:0000256" key="2">
    <source>
        <dbReference type="SAM" id="Phobius"/>
    </source>
</evidence>
<feature type="transmembrane region" description="Helical" evidence="2">
    <location>
        <begin position="44"/>
        <end position="66"/>
    </location>
</feature>
<sequence length="513" mass="57235">MDISAYEPIPSTSRINSRPGSSNKLISSISTIPQTQLDTETCSLLGPFSILIQAIMAFIILASLLYKRHREKPKRKYHIWTADVSKQVIGQAFVHMLNIFISDSMASLPSKGNPCALYFMNIFIDTTIGVFVLFLALNTITKLVCKTLRRTPSSLGLSSGIYPHPFLMSWIKQISIYFLGLVILKLFVIGLFWLGGEALIKFGNGVIEGISHDPKIQILMVVMVGPTILNVLQFLLIDSFIKHKPSLNPEELEPEDGRRFLSGESDLDSDDQDDDEEDDDDDNENGRKPRGLPNSGDHDRVVRKKKDYQSERSTRHHHTRLSNPSNLHGSLSAVVADVQNPHSYPPRTSHPETRERNQLATDRLDLMNTVDTRLRTIQAISDHESSQQNMSTSQPSRDGTPPDHRSILGAVEPSNLKAVFDKPTADPSETGTTHPENDPSWSPTHSNKAHKKNPGDRRPPPRIRPDRAARTANNLVCASPTELRTGFDLRRLNPLSPASTITSLSNPHHHAVY</sequence>
<keyword evidence="2" id="KW-1133">Transmembrane helix</keyword>
<keyword evidence="2" id="KW-0812">Transmembrane</keyword>
<organism evidence="3 4">
    <name type="scientific">Puccinia graminis f. sp. tritici</name>
    <dbReference type="NCBI Taxonomy" id="56615"/>
    <lineage>
        <taxon>Eukaryota</taxon>
        <taxon>Fungi</taxon>
        <taxon>Dikarya</taxon>
        <taxon>Basidiomycota</taxon>
        <taxon>Pucciniomycotina</taxon>
        <taxon>Pucciniomycetes</taxon>
        <taxon>Pucciniales</taxon>
        <taxon>Pucciniaceae</taxon>
        <taxon>Puccinia</taxon>
    </lineage>
</organism>
<accession>A0A5B0RAP0</accession>
<feature type="compositionally biased region" description="Basic and acidic residues" evidence="1">
    <location>
        <begin position="453"/>
        <end position="469"/>
    </location>
</feature>
<feature type="region of interest" description="Disordered" evidence="1">
    <location>
        <begin position="247"/>
        <end position="367"/>
    </location>
</feature>
<dbReference type="PANTHER" id="PTHR31735">
    <property type="entry name" value="VACUOLAR MEMBRANE PROTEIN YPL162C"/>
    <property type="match status" value="1"/>
</dbReference>
<dbReference type="InterPro" id="IPR022127">
    <property type="entry name" value="STIMATE/YPL162C"/>
</dbReference>